<sequence length="302" mass="35497">MQYMKVFGCSAYVHNTKQYRDKLDARAQLCMLSLDGSKLSCHNRDVVFKEGEYPSLINLTDTPEQPTIEADQHVQTERSDPVPATTSRTTTRRLPPLREALDRTQIHYSFRMETTSESRSPSALKRPRRNDDATEEDIEEQEERQQLLYTLLAIRYVSEPTTYREALAFSHARQRRKAAKSEYKSLMDNKTWVLVPRPNRRKIIRNRWVFVVRYTGTGEMDRFKASLVVKGFLQEYGIDYNEIFSRVIRMEVLRLLLTIAALLDLEIHQMDAKTAFLNVFLEEELNRKVSPPWDRRTWSVNQ</sequence>
<dbReference type="OrthoDB" id="115473at2759"/>
<feature type="compositionally biased region" description="Polar residues" evidence="1">
    <location>
        <begin position="112"/>
        <end position="121"/>
    </location>
</feature>
<protein>
    <submittedName>
        <fullName evidence="3">Retrotransposon protein, Ty1-Copia subclass</fullName>
    </submittedName>
</protein>
<organism evidence="3 4">
    <name type="scientific">Phytophthora palmivora</name>
    <dbReference type="NCBI Taxonomy" id="4796"/>
    <lineage>
        <taxon>Eukaryota</taxon>
        <taxon>Sar</taxon>
        <taxon>Stramenopiles</taxon>
        <taxon>Oomycota</taxon>
        <taxon>Peronosporomycetes</taxon>
        <taxon>Peronosporales</taxon>
        <taxon>Peronosporaceae</taxon>
        <taxon>Phytophthora</taxon>
    </lineage>
</organism>
<feature type="compositionally biased region" description="Basic and acidic residues" evidence="1">
    <location>
        <begin position="70"/>
        <end position="80"/>
    </location>
</feature>
<name>A0A2P4XVG9_9STRA</name>
<keyword evidence="4" id="KW-1185">Reference proteome</keyword>
<evidence type="ECO:0000256" key="1">
    <source>
        <dbReference type="SAM" id="MobiDB-lite"/>
    </source>
</evidence>
<dbReference type="EMBL" id="NCKW01007850">
    <property type="protein sequence ID" value="POM69552.1"/>
    <property type="molecule type" value="Genomic_DNA"/>
</dbReference>
<proteinExistence type="predicted"/>
<reference evidence="3 4" key="1">
    <citation type="journal article" date="2017" name="Genome Biol. Evol.">
        <title>Phytophthora megakarya and P. palmivora, closely related causal agents of cacao black pod rot, underwent increases in genome sizes and gene numbers by different mechanisms.</title>
        <authorList>
            <person name="Ali S.S."/>
            <person name="Shao J."/>
            <person name="Lary D.J."/>
            <person name="Kronmiller B."/>
            <person name="Shen D."/>
            <person name="Strem M.D."/>
            <person name="Amoako-Attah I."/>
            <person name="Akrofi A.Y."/>
            <person name="Begoude B.A."/>
            <person name="Ten Hoopen G.M."/>
            <person name="Coulibaly K."/>
            <person name="Kebe B.I."/>
            <person name="Melnick R.L."/>
            <person name="Guiltinan M.J."/>
            <person name="Tyler B.M."/>
            <person name="Meinhardt L.W."/>
            <person name="Bailey B.A."/>
        </authorList>
    </citation>
    <scope>NUCLEOTIDE SEQUENCE [LARGE SCALE GENOMIC DNA]</scope>
    <source>
        <strain evidence="4">sbr112.9</strain>
    </source>
</reference>
<evidence type="ECO:0000259" key="2">
    <source>
        <dbReference type="Pfam" id="PF07727"/>
    </source>
</evidence>
<feature type="region of interest" description="Disordered" evidence="1">
    <location>
        <begin position="108"/>
        <end position="140"/>
    </location>
</feature>
<feature type="region of interest" description="Disordered" evidence="1">
    <location>
        <begin position="57"/>
        <end position="91"/>
    </location>
</feature>
<feature type="domain" description="Reverse transcriptase Ty1/copia-type" evidence="2">
    <location>
        <begin position="189"/>
        <end position="288"/>
    </location>
</feature>
<dbReference type="Proteomes" id="UP000237271">
    <property type="component" value="Unassembled WGS sequence"/>
</dbReference>
<evidence type="ECO:0000313" key="4">
    <source>
        <dbReference type="Proteomes" id="UP000237271"/>
    </source>
</evidence>
<comment type="caution">
    <text evidence="3">The sequence shown here is derived from an EMBL/GenBank/DDBJ whole genome shotgun (WGS) entry which is preliminary data.</text>
</comment>
<evidence type="ECO:0000313" key="3">
    <source>
        <dbReference type="EMBL" id="POM69552.1"/>
    </source>
</evidence>
<gene>
    <name evidence="3" type="ORF">PHPALM_14158</name>
</gene>
<accession>A0A2P4XVG9</accession>
<dbReference type="AlphaFoldDB" id="A0A2P4XVG9"/>
<dbReference type="Pfam" id="PF07727">
    <property type="entry name" value="RVT_2"/>
    <property type="match status" value="1"/>
</dbReference>
<dbReference type="InterPro" id="IPR013103">
    <property type="entry name" value="RVT_2"/>
</dbReference>